<keyword evidence="3" id="KW-1185">Reference proteome</keyword>
<comment type="caution">
    <text evidence="2">The sequence shown here is derived from an EMBL/GenBank/DDBJ whole genome shotgun (WGS) entry which is preliminary data.</text>
</comment>
<feature type="domain" description="2EXR" evidence="1">
    <location>
        <begin position="32"/>
        <end position="149"/>
    </location>
</feature>
<reference evidence="2" key="1">
    <citation type="submission" date="2023-02" db="EMBL/GenBank/DDBJ databases">
        <authorList>
            <person name="Palmer J.M."/>
        </authorList>
    </citation>
    <scope>NUCLEOTIDE SEQUENCE</scope>
    <source>
        <strain evidence="2">FW57</strain>
    </source>
</reference>
<dbReference type="AlphaFoldDB" id="A0AAD4I2A3"/>
<evidence type="ECO:0000259" key="1">
    <source>
        <dbReference type="Pfam" id="PF20150"/>
    </source>
</evidence>
<name>A0AAD4I2A3_9PEZI</name>
<dbReference type="PANTHER" id="PTHR35910:SF6">
    <property type="entry name" value="2EXR DOMAIN-CONTAINING PROTEIN"/>
    <property type="match status" value="1"/>
</dbReference>
<dbReference type="Proteomes" id="UP001197093">
    <property type="component" value="Unassembled WGS sequence"/>
</dbReference>
<dbReference type="Pfam" id="PF20150">
    <property type="entry name" value="2EXR"/>
    <property type="match status" value="1"/>
</dbReference>
<protein>
    <recommendedName>
        <fullName evidence="1">2EXR domain-containing protein</fullName>
    </recommendedName>
</protein>
<organism evidence="2 3">
    <name type="scientific">Staphylotrichum longicolle</name>
    <dbReference type="NCBI Taxonomy" id="669026"/>
    <lineage>
        <taxon>Eukaryota</taxon>
        <taxon>Fungi</taxon>
        <taxon>Dikarya</taxon>
        <taxon>Ascomycota</taxon>
        <taxon>Pezizomycotina</taxon>
        <taxon>Sordariomycetes</taxon>
        <taxon>Sordariomycetidae</taxon>
        <taxon>Sordariales</taxon>
        <taxon>Chaetomiaceae</taxon>
        <taxon>Staphylotrichum</taxon>
    </lineage>
</organism>
<accession>A0AAD4I2A3</accession>
<evidence type="ECO:0000313" key="3">
    <source>
        <dbReference type="Proteomes" id="UP001197093"/>
    </source>
</evidence>
<dbReference type="InterPro" id="IPR045518">
    <property type="entry name" value="2EXR"/>
</dbReference>
<dbReference type="EMBL" id="JAHCVI010000001">
    <property type="protein sequence ID" value="KAG7292156.1"/>
    <property type="molecule type" value="Genomic_DNA"/>
</dbReference>
<dbReference type="PANTHER" id="PTHR35910">
    <property type="entry name" value="2EXR DOMAIN-CONTAINING PROTEIN"/>
    <property type="match status" value="1"/>
</dbReference>
<proteinExistence type="predicted"/>
<evidence type="ECO:0000313" key="2">
    <source>
        <dbReference type="EMBL" id="KAG7292156.1"/>
    </source>
</evidence>
<sequence length="460" mass="53324">MDQTPTSTPPRLFNDVYFQRWEPPAPCDASWALFTRLPAELRLHVWLACLQRNRMIELDICHAPSEEPTTYPGDGSQYYTTRNSLGNIVSGRDYVLSWSSPCRRHDESPLLWVNREARRVTLGFYSIRLPFFASQKELVLYLNPEYDVVSIRPRDKGPPTTHEPLTLLADFLHDVKAYDRKGQGIAHLALSRRFLSLKFIHPTIPPLHFQLKPAALHPVAAASFADILQHRLRSVLFAIPFRTCYRGLAEIPTNQAYQFHFAQTFPLARRHHHPAGAFHWLDADPRPGVEIDIRQMPLGLDPRQLTRDWKQLELAFGVTRPTEQQQENNKAGTAGPGLYICPRIYWPWEQGRENEEEDNDEESGPRAKLARHLREETEDWQHRRTWLHELFLRSRSDARIVPRQGYVLDAETFEEMERLPCTAVGMWVFPAEAFKEPTVPRRFCFDMSAAGRPGLFLFQV</sequence>
<gene>
    <name evidence="2" type="ORF">NEMBOFW57_002191</name>
</gene>